<keyword evidence="2" id="KW-1185">Reference proteome</keyword>
<sequence>MMNGNRGMGYPTSEYDNHGWKLYLASLIMVISAGVFVILRCSTRLWFSKFGWDDTVIVVSLGFSIAVSVAMQLAISHGYGMHNADLAKDELCMALKLFFIAQTPYKVTVCLNKVATLLLYLRIFTSHKFRVAVFIAMGIIVAGSIGAIFATIFQCIPISAAWDTSIKAKCIDSGQFWVAYAVMNVITDVLVLCLPMPMIRYLSLGRRDRVLLYCLFLLGGLVTVTSILRTTSVQNSISNKKDITFNFIPRGIWTLVEANLGIIVPCLVVLQQPLGIFFTRLFGPTEVRSAFRKAERDDENGLKLSDFSTAPPVSGLWRGSNLAQLSVFISGPESNASRHSDEDHIVFDVARDSDSELDGKMPIITRGISKTVEVTRTSVHQDQSYYHTGGYKGYGAGSGATIFTN</sequence>
<proteinExistence type="predicted"/>
<gene>
    <name evidence="1" type="ORF">NQ176_g4024</name>
</gene>
<protein>
    <submittedName>
        <fullName evidence="1">Uncharacterized protein</fullName>
    </submittedName>
</protein>
<name>A0ACC1NG80_9HYPO</name>
<accession>A0ACC1NG80</accession>
<evidence type="ECO:0000313" key="2">
    <source>
        <dbReference type="Proteomes" id="UP001143910"/>
    </source>
</evidence>
<evidence type="ECO:0000313" key="1">
    <source>
        <dbReference type="EMBL" id="KAJ2978059.1"/>
    </source>
</evidence>
<dbReference type="Proteomes" id="UP001143910">
    <property type="component" value="Unassembled WGS sequence"/>
</dbReference>
<reference evidence="1" key="1">
    <citation type="submission" date="2022-08" db="EMBL/GenBank/DDBJ databases">
        <title>Genome Sequence of Lecanicillium fungicola.</title>
        <authorList>
            <person name="Buettner E."/>
        </authorList>
    </citation>
    <scope>NUCLEOTIDE SEQUENCE</scope>
    <source>
        <strain evidence="1">Babe33</strain>
    </source>
</reference>
<organism evidence="1 2">
    <name type="scientific">Zarea fungicola</name>
    <dbReference type="NCBI Taxonomy" id="93591"/>
    <lineage>
        <taxon>Eukaryota</taxon>
        <taxon>Fungi</taxon>
        <taxon>Dikarya</taxon>
        <taxon>Ascomycota</taxon>
        <taxon>Pezizomycotina</taxon>
        <taxon>Sordariomycetes</taxon>
        <taxon>Hypocreomycetidae</taxon>
        <taxon>Hypocreales</taxon>
        <taxon>Cordycipitaceae</taxon>
        <taxon>Zarea</taxon>
    </lineage>
</organism>
<comment type="caution">
    <text evidence="1">The sequence shown here is derived from an EMBL/GenBank/DDBJ whole genome shotgun (WGS) entry which is preliminary data.</text>
</comment>
<dbReference type="EMBL" id="JANJQO010000411">
    <property type="protein sequence ID" value="KAJ2978059.1"/>
    <property type="molecule type" value="Genomic_DNA"/>
</dbReference>